<dbReference type="FunFam" id="3.90.70.10:FF:000096">
    <property type="entry name" value="Cathepsin B-like cysteine protease"/>
    <property type="match status" value="1"/>
</dbReference>
<evidence type="ECO:0000313" key="5">
    <source>
        <dbReference type="Proteomes" id="UP000063063"/>
    </source>
</evidence>
<dbReference type="eggNOG" id="KOG1543">
    <property type="taxonomic scope" value="Eukaryota"/>
</dbReference>
<dbReference type="InterPro" id="IPR000169">
    <property type="entry name" value="Pept_cys_AS"/>
</dbReference>
<dbReference type="PANTHER" id="PTHR12411">
    <property type="entry name" value="CYSTEINE PROTEASE FAMILY C1-RELATED"/>
    <property type="match status" value="1"/>
</dbReference>
<dbReference type="GeneID" id="22576846"/>
<dbReference type="SMART" id="SM00645">
    <property type="entry name" value="Pept_C1"/>
    <property type="match status" value="1"/>
</dbReference>
<dbReference type="VEuPathDB" id="TriTrypDB:LPMP_290820"/>
<dbReference type="EC" id="3.4.22.-" evidence="4"/>
<accession>A0A088RV42</accession>
<evidence type="ECO:0000259" key="3">
    <source>
        <dbReference type="SMART" id="SM00645"/>
    </source>
</evidence>
<dbReference type="CDD" id="cd02620">
    <property type="entry name" value="Peptidase_C1A_CathepsinB"/>
    <property type="match status" value="1"/>
</dbReference>
<dbReference type="InterPro" id="IPR000668">
    <property type="entry name" value="Peptidase_C1A_C"/>
</dbReference>
<dbReference type="MEROPS" id="C01.098"/>
<gene>
    <name evidence="4" type="ORF">LPMP_290820</name>
</gene>
<dbReference type="VEuPathDB" id="TriTrypDB:LPAL13_290012400"/>
<keyword evidence="4" id="KW-0378">Hydrolase</keyword>
<reference evidence="4 5" key="1">
    <citation type="journal article" date="2015" name="Sci. Rep.">
        <title>The genome of Leishmania panamensis: insights into genomics of the L. (Viannia) subgenus.</title>
        <authorList>
            <person name="Llanes A."/>
            <person name="Restrepo C.M."/>
            <person name="Vecchio G.D."/>
            <person name="Anguizola F.J."/>
            <person name="Lleonart R."/>
        </authorList>
    </citation>
    <scope>NUCLEOTIDE SEQUENCE [LARGE SCALE GENOMIC DNA]</scope>
    <source>
        <strain evidence="4 5">MHOM/PA/94/PSC-1</strain>
    </source>
</reference>
<evidence type="ECO:0000256" key="2">
    <source>
        <dbReference type="ARBA" id="ARBA00060028"/>
    </source>
</evidence>
<dbReference type="PROSITE" id="PS00639">
    <property type="entry name" value="THIOL_PROTEASE_HIS"/>
    <property type="match status" value="1"/>
</dbReference>
<comment type="function">
    <text evidence="2">Thiol protease which is required for parasite excystation and invasion of the proximal small intestine of the human host.</text>
</comment>
<dbReference type="PROSITE" id="PS00139">
    <property type="entry name" value="THIOL_PROTEASE_CYS"/>
    <property type="match status" value="1"/>
</dbReference>
<dbReference type="SUPFAM" id="SSF54001">
    <property type="entry name" value="Cysteine proteinases"/>
    <property type="match status" value="1"/>
</dbReference>
<feature type="domain" description="Peptidase C1A papain C-terminal" evidence="3">
    <location>
        <begin position="98"/>
        <end position="336"/>
    </location>
</feature>
<dbReference type="PRINTS" id="PR00705">
    <property type="entry name" value="PAPAIN"/>
</dbReference>
<dbReference type="GO" id="GO:0006508">
    <property type="term" value="P:proteolysis"/>
    <property type="evidence" value="ECO:0007669"/>
    <property type="project" value="InterPro"/>
</dbReference>
<name>A0A088RV42_LEIPA</name>
<evidence type="ECO:0000256" key="1">
    <source>
        <dbReference type="ARBA" id="ARBA00008455"/>
    </source>
</evidence>
<sequence length="340" mass="37278">MRCYTKFLLLVAVVLVVLLATTLSTLYVVPRNTPLLSNRFVAEINLKAKGQWTASADNGHLVSGKSDEELRKLMGVLNMSTAALSPRIFSAEELAQELPTSFDSSDKWPKCRTISEIRDQSNCGSCWAIAAVEAMSDRYCTVAGITDLRVSTGHLLSCCFVCGMGCQGGIPTMAWLWWVWVGLTSEVCQPYPFPPCGHHTDGGKYPACPSTIYDTPTCNSTCTDPHTALTKHKGEKSYSLRGEREYMIELMTYGPFEVALDVYADFVSYKSGVYSHTTGDRLGGHAVKLVGWGVQNGTPYWKIANSWNSDWGDNGYFLIRRGTDECGIESTGVAGLPSLK</sequence>
<evidence type="ECO:0000313" key="4">
    <source>
        <dbReference type="EMBL" id="AIO00033.1"/>
    </source>
</evidence>
<dbReference type="KEGG" id="lpan:LPMP_290820"/>
<protein>
    <submittedName>
        <fullName evidence="4">Cysteine peptidase C (CPC)</fullName>
        <ecNumber evidence="4">3.4.22.-</ecNumber>
    </submittedName>
</protein>
<dbReference type="Proteomes" id="UP000063063">
    <property type="component" value="Chromosome 29"/>
</dbReference>
<dbReference type="InterPro" id="IPR013128">
    <property type="entry name" value="Peptidase_C1A"/>
</dbReference>
<comment type="similarity">
    <text evidence="1">Belongs to the peptidase C1 family.</text>
</comment>
<dbReference type="InterPro" id="IPR038765">
    <property type="entry name" value="Papain-like_cys_pep_sf"/>
</dbReference>
<dbReference type="GO" id="GO:0008234">
    <property type="term" value="F:cysteine-type peptidase activity"/>
    <property type="evidence" value="ECO:0007669"/>
    <property type="project" value="InterPro"/>
</dbReference>
<dbReference type="Pfam" id="PF00112">
    <property type="entry name" value="Peptidase_C1"/>
    <property type="match status" value="1"/>
</dbReference>
<dbReference type="RefSeq" id="XP_010700690.1">
    <property type="nucleotide sequence ID" value="XM_010702388.1"/>
</dbReference>
<dbReference type="OrthoDB" id="640249at2759"/>
<organism evidence="4 5">
    <name type="scientific">Leishmania panamensis</name>
    <dbReference type="NCBI Taxonomy" id="5679"/>
    <lineage>
        <taxon>Eukaryota</taxon>
        <taxon>Discoba</taxon>
        <taxon>Euglenozoa</taxon>
        <taxon>Kinetoplastea</taxon>
        <taxon>Metakinetoplastina</taxon>
        <taxon>Trypanosomatida</taxon>
        <taxon>Trypanosomatidae</taxon>
        <taxon>Leishmaniinae</taxon>
        <taxon>Leishmania</taxon>
        <taxon>Leishmania guyanensis species complex</taxon>
    </lineage>
</organism>
<dbReference type="Gene3D" id="3.90.70.10">
    <property type="entry name" value="Cysteine proteinases"/>
    <property type="match status" value="1"/>
</dbReference>
<keyword evidence="5" id="KW-1185">Reference proteome</keyword>
<dbReference type="EMBL" id="CP009398">
    <property type="protein sequence ID" value="AIO00033.1"/>
    <property type="molecule type" value="Genomic_DNA"/>
</dbReference>
<dbReference type="AlphaFoldDB" id="A0A088RV42"/>
<proteinExistence type="inferred from homology"/>
<dbReference type="InterPro" id="IPR025660">
    <property type="entry name" value="Pept_his_AS"/>
</dbReference>